<comment type="similarity">
    <text evidence="2">Belongs to the glycosyltransferase 2 family.</text>
</comment>
<dbReference type="Proteomes" id="UP000649179">
    <property type="component" value="Unassembled WGS sequence"/>
</dbReference>
<dbReference type="InterPro" id="IPR001173">
    <property type="entry name" value="Glyco_trans_2-like"/>
</dbReference>
<name>A0A917F076_9ACTN</name>
<dbReference type="CDD" id="cd04186">
    <property type="entry name" value="GT_2_like_c"/>
    <property type="match status" value="1"/>
</dbReference>
<proteinExistence type="inferred from homology"/>
<evidence type="ECO:0000313" key="7">
    <source>
        <dbReference type="Proteomes" id="UP000649179"/>
    </source>
</evidence>
<dbReference type="EMBL" id="BMKQ01000001">
    <property type="protein sequence ID" value="GGF39093.1"/>
    <property type="molecule type" value="Genomic_DNA"/>
</dbReference>
<sequence>MGYGPSVTERTGAVVLNFGPPDDTLACLDSLERSEDLDLRIVVVDNGPESGDQHHALAEGIAGRAELVATGANLGYAAGNNVGISRLLDAGVDRVWVLNPDTRAEPSTLGQLGAHLDAVPDCAVVAPRFLLPGDPPRIWFESAEVDRGTAAIRPDHLNRTEAECPPGPARDTDYVAGAGMLLRAAALRDVGMLPEDFFLYFEETTWCLSAADLGWRVMVLPEARMLHLKRSGSAVPTAYYVYYMTRNRLLFAERVLGIDRDEVFGPVLETFERDLLVPWRARVAAHAPHWLETFEELVRRALRDARAGVTGGVDGIAAAAS</sequence>
<evidence type="ECO:0000313" key="6">
    <source>
        <dbReference type="EMBL" id="GGF39093.1"/>
    </source>
</evidence>
<reference evidence="6" key="1">
    <citation type="journal article" date="2014" name="Int. J. Syst. Evol. Microbiol.">
        <title>Complete genome sequence of Corynebacterium casei LMG S-19264T (=DSM 44701T), isolated from a smear-ripened cheese.</title>
        <authorList>
            <consortium name="US DOE Joint Genome Institute (JGI-PGF)"/>
            <person name="Walter F."/>
            <person name="Albersmeier A."/>
            <person name="Kalinowski J."/>
            <person name="Ruckert C."/>
        </authorList>
    </citation>
    <scope>NUCLEOTIDE SEQUENCE</scope>
    <source>
        <strain evidence="6">CGMCC 1.16067</strain>
    </source>
</reference>
<dbReference type="InterPro" id="IPR029044">
    <property type="entry name" value="Nucleotide-diphossugar_trans"/>
</dbReference>
<gene>
    <name evidence="6" type="ORF">GCM10011519_10890</name>
</gene>
<dbReference type="AlphaFoldDB" id="A0A917F076"/>
<evidence type="ECO:0000256" key="4">
    <source>
        <dbReference type="ARBA" id="ARBA00022679"/>
    </source>
</evidence>
<dbReference type="GO" id="GO:0016757">
    <property type="term" value="F:glycosyltransferase activity"/>
    <property type="evidence" value="ECO:0007669"/>
    <property type="project" value="UniProtKB-KW"/>
</dbReference>
<comment type="caution">
    <text evidence="6">The sequence shown here is derived from an EMBL/GenBank/DDBJ whole genome shotgun (WGS) entry which is preliminary data.</text>
</comment>
<evidence type="ECO:0000259" key="5">
    <source>
        <dbReference type="Pfam" id="PF00535"/>
    </source>
</evidence>
<evidence type="ECO:0000256" key="2">
    <source>
        <dbReference type="ARBA" id="ARBA00006739"/>
    </source>
</evidence>
<keyword evidence="7" id="KW-1185">Reference proteome</keyword>
<dbReference type="Gene3D" id="3.90.550.10">
    <property type="entry name" value="Spore Coat Polysaccharide Biosynthesis Protein SpsA, Chain A"/>
    <property type="match status" value="1"/>
</dbReference>
<accession>A0A917F076</accession>
<comment type="pathway">
    <text evidence="1">Cell wall biogenesis; cell wall polysaccharide biosynthesis.</text>
</comment>
<reference evidence="6" key="2">
    <citation type="submission" date="2020-09" db="EMBL/GenBank/DDBJ databases">
        <authorList>
            <person name="Sun Q."/>
            <person name="Zhou Y."/>
        </authorList>
    </citation>
    <scope>NUCLEOTIDE SEQUENCE</scope>
    <source>
        <strain evidence="6">CGMCC 1.16067</strain>
    </source>
</reference>
<evidence type="ECO:0000256" key="3">
    <source>
        <dbReference type="ARBA" id="ARBA00022676"/>
    </source>
</evidence>
<keyword evidence="3" id="KW-0328">Glycosyltransferase</keyword>
<evidence type="ECO:0000256" key="1">
    <source>
        <dbReference type="ARBA" id="ARBA00004776"/>
    </source>
</evidence>
<dbReference type="SUPFAM" id="SSF53448">
    <property type="entry name" value="Nucleotide-diphospho-sugar transferases"/>
    <property type="match status" value="1"/>
</dbReference>
<protein>
    <submittedName>
        <fullName evidence="6">Glycosyl transferase</fullName>
    </submittedName>
</protein>
<dbReference type="PANTHER" id="PTHR43179:SF12">
    <property type="entry name" value="GALACTOFURANOSYLTRANSFERASE GLFT2"/>
    <property type="match status" value="1"/>
</dbReference>
<organism evidence="6 7">
    <name type="scientific">Marmoricola endophyticus</name>
    <dbReference type="NCBI Taxonomy" id="2040280"/>
    <lineage>
        <taxon>Bacteria</taxon>
        <taxon>Bacillati</taxon>
        <taxon>Actinomycetota</taxon>
        <taxon>Actinomycetes</taxon>
        <taxon>Propionibacteriales</taxon>
        <taxon>Nocardioidaceae</taxon>
        <taxon>Marmoricola</taxon>
    </lineage>
</organism>
<dbReference type="Pfam" id="PF00535">
    <property type="entry name" value="Glycos_transf_2"/>
    <property type="match status" value="1"/>
</dbReference>
<feature type="domain" description="Glycosyltransferase 2-like" evidence="5">
    <location>
        <begin position="22"/>
        <end position="131"/>
    </location>
</feature>
<keyword evidence="4 6" id="KW-0808">Transferase</keyword>
<dbReference type="PANTHER" id="PTHR43179">
    <property type="entry name" value="RHAMNOSYLTRANSFERASE WBBL"/>
    <property type="match status" value="1"/>
</dbReference>